<protein>
    <submittedName>
        <fullName evidence="1">Uncharacterized protein</fullName>
    </submittedName>
</protein>
<reference evidence="1" key="1">
    <citation type="submission" date="2015-10" db="EMBL/GenBank/DDBJ databases">
        <authorList>
            <person name="Gilbert D.G."/>
        </authorList>
    </citation>
    <scope>NUCLEOTIDE SEQUENCE</scope>
</reference>
<gene>
    <name evidence="1" type="ORF">MGWOODY_Clf2711</name>
</gene>
<accession>A0A170QBJ3</accession>
<dbReference type="EMBL" id="FAXA01000248">
    <property type="protein sequence ID" value="CUV05253.1"/>
    <property type="molecule type" value="Genomic_DNA"/>
</dbReference>
<sequence length="108" mass="12115">MGIFRMYTGDDGKSVMEELQIGDPILESLKTCTGCAIQINEPTEFSEFHPAPRRRWMSMLSGQIDIQMGDGTIHSFGPNDLRLWEDLTGEGHKTRFPMPSVSISMPLP</sequence>
<evidence type="ECO:0000313" key="1">
    <source>
        <dbReference type="EMBL" id="CUV05253.1"/>
    </source>
</evidence>
<organism evidence="1">
    <name type="scientific">hydrothermal vent metagenome</name>
    <dbReference type="NCBI Taxonomy" id="652676"/>
    <lineage>
        <taxon>unclassified sequences</taxon>
        <taxon>metagenomes</taxon>
        <taxon>ecological metagenomes</taxon>
    </lineage>
</organism>
<proteinExistence type="predicted"/>
<dbReference type="AlphaFoldDB" id="A0A170QBJ3"/>
<name>A0A170QBJ3_9ZZZZ</name>